<feature type="compositionally biased region" description="Basic and acidic residues" evidence="4">
    <location>
        <begin position="762"/>
        <end position="771"/>
    </location>
</feature>
<dbReference type="GeneID" id="120262953"/>
<feature type="coiled-coil region" evidence="3">
    <location>
        <begin position="419"/>
        <end position="446"/>
    </location>
</feature>
<comment type="similarity">
    <text evidence="1">Belongs to the WEB family.</text>
</comment>
<feature type="compositionally biased region" description="Basic and acidic residues" evidence="4">
    <location>
        <begin position="130"/>
        <end position="143"/>
    </location>
</feature>
<feature type="compositionally biased region" description="Polar residues" evidence="4">
    <location>
        <begin position="798"/>
        <end position="807"/>
    </location>
</feature>
<feature type="compositionally biased region" description="Polar residues" evidence="4">
    <location>
        <begin position="110"/>
        <end position="127"/>
    </location>
</feature>
<dbReference type="Proteomes" id="UP001515500">
    <property type="component" value="Chromosome 6"/>
</dbReference>
<feature type="compositionally biased region" description="Polar residues" evidence="4">
    <location>
        <begin position="772"/>
        <end position="786"/>
    </location>
</feature>
<keyword evidence="5" id="KW-1185">Reference proteome</keyword>
<evidence type="ECO:0000256" key="2">
    <source>
        <dbReference type="ARBA" id="ARBA00023054"/>
    </source>
</evidence>
<dbReference type="AlphaFoldDB" id="A0AB40BHF1"/>
<dbReference type="Pfam" id="PF05701">
    <property type="entry name" value="WEMBL"/>
    <property type="match status" value="1"/>
</dbReference>
<dbReference type="RefSeq" id="XP_039126805.1">
    <property type="nucleotide sequence ID" value="XM_039270871.1"/>
</dbReference>
<keyword evidence="2 3" id="KW-0175">Coiled coil</keyword>
<feature type="coiled-coil region" evidence="3">
    <location>
        <begin position="501"/>
        <end position="633"/>
    </location>
</feature>
<evidence type="ECO:0000313" key="5">
    <source>
        <dbReference type="Proteomes" id="UP001515500"/>
    </source>
</evidence>
<feature type="coiled-coil region" evidence="3">
    <location>
        <begin position="228"/>
        <end position="304"/>
    </location>
</feature>
<dbReference type="GO" id="GO:0009904">
    <property type="term" value="P:chloroplast accumulation movement"/>
    <property type="evidence" value="ECO:0007669"/>
    <property type="project" value="TreeGrafter"/>
</dbReference>
<proteinExistence type="inferred from homology"/>
<feature type="coiled-coil region" evidence="3">
    <location>
        <begin position="366"/>
        <end position="393"/>
    </location>
</feature>
<sequence>MEVTKEVEGIPSGKASVDISSVEHPPINEKPSASSVTDENEKDVNDSQTSTVTEETRISTPLDTPSDQVPISLKNPDATDEQSISGAHPLDESKEKVDNVQQQIEDEISITDSYTSAVSNRTSLDESGNTEDKDHDGRPHQIQDDSSAEAPVVEANNHHNSSSEIKKAEGNQVQIGNTVQETPQLPDPSDRAKQAISYRALVDTAAPFESVKEAVSKFGGIVDWKAHKAQTLERRKQVQLELQKVKEEIPGFKKQFEDAEVAKVEVLKELDHTKRLIEELKLNLERAQTEEAQAKQDCELVQLRVQEMEQGIGDEASVAAKAQIEVAKARHAAAVAELKSTIEVLEGLRGEYVSLVRERDMAIKKAEEAVCASKEIEKTVEELTLELIRTKESLESAHATHLEAEEHRIGAALARDQDVLTWEKELKQAEEEVQQLNEQLLLTEDLKSKLDSASTILLDLKGELATYMETKLKQESESNMEEKPDDGAETNKVQTSTQAALAATRKELEAVKMNIEKAKGEVDILRVAASSLKSELELEKTALTSLRQMEGMASIAVSSLEAELERTKAEIELVRSREKETREEMVELPKLLQQAAQEADKAKSAAQLAREELKRTKEEAEQAKASAKTMETRLHATLKEIEAAKASERLALAAIKALEESDQAAIMGSEELPSGVTLSLEEYYELSRRAHEAEELANERVTAAIAEIQVAKDSELKSLERLNAATKELGLKKEALQVALDKAEKAKDGKLGVEQELRRWRAEHEQRRRASDGSQNVANPSRSPPKSSEDSREGKGFSTDNASSMFVHPTSNTKFFASHDEVGNTVPEVKRKKKRSFFPRIIMFLARKKSQSLK</sequence>
<feature type="region of interest" description="Disordered" evidence="4">
    <location>
        <begin position="762"/>
        <end position="807"/>
    </location>
</feature>
<evidence type="ECO:0000256" key="3">
    <source>
        <dbReference type="SAM" id="Coils"/>
    </source>
</evidence>
<accession>A0AB40BHF1</accession>
<reference evidence="6" key="1">
    <citation type="submission" date="2025-08" db="UniProtKB">
        <authorList>
            <consortium name="RefSeq"/>
        </authorList>
    </citation>
    <scope>IDENTIFICATION</scope>
</reference>
<feature type="compositionally biased region" description="Basic and acidic residues" evidence="4">
    <location>
        <begin position="89"/>
        <end position="98"/>
    </location>
</feature>
<gene>
    <name evidence="6" type="primary">LOC120262953</name>
</gene>
<evidence type="ECO:0000313" key="6">
    <source>
        <dbReference type="RefSeq" id="XP_039126805.1"/>
    </source>
</evidence>
<feature type="compositionally biased region" description="Basic and acidic residues" evidence="4">
    <location>
        <begin position="472"/>
        <end position="486"/>
    </location>
</feature>
<dbReference type="InterPro" id="IPR008545">
    <property type="entry name" value="Web"/>
</dbReference>
<dbReference type="PANTHER" id="PTHR32054">
    <property type="entry name" value="HEAVY CHAIN, PUTATIVE, EXPRESSED-RELATED-RELATED"/>
    <property type="match status" value="1"/>
</dbReference>
<feature type="region of interest" description="Disordered" evidence="4">
    <location>
        <begin position="472"/>
        <end position="498"/>
    </location>
</feature>
<evidence type="ECO:0000256" key="4">
    <source>
        <dbReference type="SAM" id="MobiDB-lite"/>
    </source>
</evidence>
<feature type="region of interest" description="Disordered" evidence="4">
    <location>
        <begin position="1"/>
        <end position="171"/>
    </location>
</feature>
<dbReference type="GO" id="GO:0009903">
    <property type="term" value="P:chloroplast avoidance movement"/>
    <property type="evidence" value="ECO:0007669"/>
    <property type="project" value="TreeGrafter"/>
</dbReference>
<organism evidence="5 6">
    <name type="scientific">Dioscorea cayennensis subsp. rotundata</name>
    <name type="common">White Guinea yam</name>
    <name type="synonym">Dioscorea rotundata</name>
    <dbReference type="NCBI Taxonomy" id="55577"/>
    <lineage>
        <taxon>Eukaryota</taxon>
        <taxon>Viridiplantae</taxon>
        <taxon>Streptophyta</taxon>
        <taxon>Embryophyta</taxon>
        <taxon>Tracheophyta</taxon>
        <taxon>Spermatophyta</taxon>
        <taxon>Magnoliopsida</taxon>
        <taxon>Liliopsida</taxon>
        <taxon>Dioscoreales</taxon>
        <taxon>Dioscoreaceae</taxon>
        <taxon>Dioscorea</taxon>
    </lineage>
</organism>
<name>A0AB40BHF1_DIOCR</name>
<evidence type="ECO:0000256" key="1">
    <source>
        <dbReference type="ARBA" id="ARBA00005485"/>
    </source>
</evidence>
<feature type="compositionally biased region" description="Polar residues" evidence="4">
    <location>
        <begin position="46"/>
        <end position="69"/>
    </location>
</feature>
<dbReference type="PANTHER" id="PTHR32054:SF31">
    <property type="entry name" value="PROTEIN WEAK CHLOROPLAST MOVEMENT UNDER BLUE LIGHT 1"/>
    <property type="match status" value="1"/>
</dbReference>
<dbReference type="GO" id="GO:0005829">
    <property type="term" value="C:cytosol"/>
    <property type="evidence" value="ECO:0007669"/>
    <property type="project" value="TreeGrafter"/>
</dbReference>
<protein>
    <submittedName>
        <fullName evidence="6">LOW QUALITY PROTEIN: protein WEAK CHLOROPLAST MOVEMENT UNDER BLUE LIGHT 1-like</fullName>
    </submittedName>
</protein>